<dbReference type="InterPro" id="IPR036047">
    <property type="entry name" value="F-box-like_dom_sf"/>
</dbReference>
<keyword evidence="5" id="KW-1185">Reference proteome</keyword>
<feature type="region of interest" description="Disordered" evidence="1">
    <location>
        <begin position="90"/>
        <end position="119"/>
    </location>
</feature>
<dbReference type="OrthoDB" id="533770at2759"/>
<dbReference type="Pfam" id="PF12937">
    <property type="entry name" value="F-box-like"/>
    <property type="match status" value="1"/>
</dbReference>
<proteinExistence type="predicted"/>
<comment type="caution">
    <text evidence="3">The sequence shown here is derived from an EMBL/GenBank/DDBJ whole genome shotgun (WGS) entry which is preliminary data.</text>
</comment>
<dbReference type="Proteomes" id="UP000722791">
    <property type="component" value="Unassembled WGS sequence"/>
</dbReference>
<gene>
    <name evidence="3" type="ORF">Vretifemale_4897</name>
    <name evidence="4" type="ORF">Vretimale_7748</name>
</gene>
<name>A0A8J4CA93_9CHLO</name>
<feature type="domain" description="F-box" evidence="2">
    <location>
        <begin position="13"/>
        <end position="47"/>
    </location>
</feature>
<dbReference type="EMBL" id="BNCQ01000013">
    <property type="protein sequence ID" value="GIM02933.1"/>
    <property type="molecule type" value="Genomic_DNA"/>
</dbReference>
<accession>A0A8J4CA93</accession>
<reference evidence="3" key="1">
    <citation type="journal article" date="2021" name="Proc. Natl. Acad. Sci. U.S.A.">
        <title>Three genomes in the algal genus Volvox reveal the fate of a haploid sex-determining region after a transition to homothallism.</title>
        <authorList>
            <person name="Yamamoto K."/>
            <person name="Hamaji T."/>
            <person name="Kawai-Toyooka H."/>
            <person name="Matsuzaki R."/>
            <person name="Takahashi F."/>
            <person name="Nishimura Y."/>
            <person name="Kawachi M."/>
            <person name="Noguchi H."/>
            <person name="Minakuchi Y."/>
            <person name="Umen J.G."/>
            <person name="Toyoda A."/>
            <person name="Nozaki H."/>
        </authorList>
    </citation>
    <scope>NUCLEOTIDE SEQUENCE</scope>
    <source>
        <strain evidence="4">NIES-3785</strain>
        <strain evidence="3">NIES-3786</strain>
    </source>
</reference>
<feature type="compositionally biased region" description="Low complexity" evidence="1">
    <location>
        <begin position="1036"/>
        <end position="1048"/>
    </location>
</feature>
<sequence>MKRLRENDEQAPWGSLPQELVQDIFSFLSHDLGSASLACRAWRTAACGMVTHLTLPLNHPLLVAGPAPGWAELVASMISQQGMQQERTTTGYRPEHTTPTGHVAVSPALGTSPARPKSGVSHWLRVGETGAAGSSSAGAGAGGSAASPSTPGVDRIAFPSGAFDVSPLTAAPRRGTPLPRLRTQFPRVSHITLIHNAMLHRAQVHAAMSTLRALWPTVHGMSVHDSVTWDLPLDYSALGVMTHITSLELLFQGQGGMDEAGQPMYRSSMPHLCRLGHLKELCMKWIIGYDVDSFLDFSEVYDLLASLVRHNQLRSLQFGGENINAEGARYLASITTLETLHLVCDARPASPLHLLDLLTMPRLTRLELMHVCPDYAWNAVSDMEEDRDPLVELSRRTAALSTSPLRCLALSLSPGCRPLVARALPLLPNLHSLAVRVTTTDEEEALCDAFRAMQCGVRSAPPPPQQLQLPEQAAPQYPLRQQQSAAGSPSPATAAAVAPGLPPPPLRALRVETAELGSELIFSIAALTALTSLQLPRGLPSGETVVYDAATAAAAAAAGAGAAAPPPLSVCKYTLSQFSALGRLSCLQQLMIQMDSPADTAPAFVDGSLLSILTGLTDLESLHLSSWNLLGADPTKEALGAFPERQLDSRALSQSVANHRRHLRLVVDQLPPTPWEVGDVGPSGTWMDVGATRASAATEAVLEPAGQVAEAAVGAAPAAADGGRNAACASGSSSGAAGGRGGGENLRRAVHAEPRALTHRGVTMPCQTVPCLPTLPTWAWRGLRSLSLSHWPCLYGKLREAGLPQPGRCYAVRWDDLPESLEALLLVRCQLVGTRPPPRLRHMWLADCFGNQGMYTSIVEALRQLPDLETLILRWPSAPDEPEAAIESTLEQRAELMGTVAALRGLRTLGLGGISCQDVTSLAPLSLLRHLMLEPLQPPRPLHDAPGSQRDLSLLDHLMILPPGALSGLRTLWLPNWAMPIKQLLQWQQMLQAAMPLVVLRVTEYDVVWTVPTPVMHVAQVEAPSSLGVGRGNGGAAAASTDTTASGRAEQRSGWGNLRNPLHAGRGLDGQELEWWHIGCWSVQ</sequence>
<dbReference type="AlphaFoldDB" id="A0A8J4CA93"/>
<dbReference type="Proteomes" id="UP000747110">
    <property type="component" value="Unassembled WGS sequence"/>
</dbReference>
<protein>
    <recommendedName>
        <fullName evidence="2">F-box domain-containing protein</fullName>
    </recommendedName>
</protein>
<dbReference type="SUPFAM" id="SSF52047">
    <property type="entry name" value="RNI-like"/>
    <property type="match status" value="1"/>
</dbReference>
<feature type="compositionally biased region" description="Low complexity" evidence="1">
    <location>
        <begin position="722"/>
        <end position="735"/>
    </location>
</feature>
<evidence type="ECO:0000313" key="5">
    <source>
        <dbReference type="Proteomes" id="UP000747110"/>
    </source>
</evidence>
<evidence type="ECO:0000259" key="2">
    <source>
        <dbReference type="Pfam" id="PF12937"/>
    </source>
</evidence>
<evidence type="ECO:0000313" key="3">
    <source>
        <dbReference type="EMBL" id="GIL75056.1"/>
    </source>
</evidence>
<evidence type="ECO:0000256" key="1">
    <source>
        <dbReference type="SAM" id="MobiDB-lite"/>
    </source>
</evidence>
<feature type="region of interest" description="Disordered" evidence="1">
    <location>
        <begin position="476"/>
        <end position="499"/>
    </location>
</feature>
<feature type="region of interest" description="Disordered" evidence="1">
    <location>
        <begin position="131"/>
        <end position="150"/>
    </location>
</feature>
<feature type="region of interest" description="Disordered" evidence="1">
    <location>
        <begin position="722"/>
        <end position="745"/>
    </location>
</feature>
<dbReference type="EMBL" id="BNCP01000007">
    <property type="protein sequence ID" value="GIL75056.1"/>
    <property type="molecule type" value="Genomic_DNA"/>
</dbReference>
<dbReference type="InterPro" id="IPR001810">
    <property type="entry name" value="F-box_dom"/>
</dbReference>
<dbReference type="Gene3D" id="1.20.1280.50">
    <property type="match status" value="1"/>
</dbReference>
<feature type="region of interest" description="Disordered" evidence="1">
    <location>
        <begin position="1029"/>
        <end position="1056"/>
    </location>
</feature>
<organism evidence="3 5">
    <name type="scientific">Volvox reticuliferus</name>
    <dbReference type="NCBI Taxonomy" id="1737510"/>
    <lineage>
        <taxon>Eukaryota</taxon>
        <taxon>Viridiplantae</taxon>
        <taxon>Chlorophyta</taxon>
        <taxon>core chlorophytes</taxon>
        <taxon>Chlorophyceae</taxon>
        <taxon>CS clade</taxon>
        <taxon>Chlamydomonadales</taxon>
        <taxon>Volvocaceae</taxon>
        <taxon>Volvox</taxon>
    </lineage>
</organism>
<evidence type="ECO:0000313" key="4">
    <source>
        <dbReference type="EMBL" id="GIM02933.1"/>
    </source>
</evidence>
<dbReference type="SUPFAM" id="SSF81383">
    <property type="entry name" value="F-box domain"/>
    <property type="match status" value="1"/>
</dbReference>